<evidence type="ECO:0000256" key="4">
    <source>
        <dbReference type="ARBA" id="ARBA00023136"/>
    </source>
</evidence>
<evidence type="ECO:0000313" key="7">
    <source>
        <dbReference type="EMBL" id="SFT46188.1"/>
    </source>
</evidence>
<keyword evidence="3 5" id="KW-1133">Transmembrane helix</keyword>
<gene>
    <name evidence="7" type="ORF">SAMN04489724_0852</name>
</gene>
<reference evidence="8" key="1">
    <citation type="submission" date="2016-10" db="EMBL/GenBank/DDBJ databases">
        <authorList>
            <person name="Varghese N."/>
            <person name="Submissions S."/>
        </authorList>
    </citation>
    <scope>NUCLEOTIDE SEQUENCE [LARGE SCALE GENOMIC DNA]</scope>
    <source>
        <strain evidence="8">DSM 23445</strain>
    </source>
</reference>
<keyword evidence="4 5" id="KW-0472">Membrane</keyword>
<evidence type="ECO:0000259" key="6">
    <source>
        <dbReference type="Pfam" id="PF07291"/>
    </source>
</evidence>
<evidence type="ECO:0000256" key="3">
    <source>
        <dbReference type="ARBA" id="ARBA00022989"/>
    </source>
</evidence>
<dbReference type="GO" id="GO:0030416">
    <property type="term" value="P:methylamine metabolic process"/>
    <property type="evidence" value="ECO:0007669"/>
    <property type="project" value="InterPro"/>
</dbReference>
<feature type="transmembrane region" description="Helical" evidence="5">
    <location>
        <begin position="115"/>
        <end position="131"/>
    </location>
</feature>
<proteinExistence type="predicted"/>
<evidence type="ECO:0000256" key="2">
    <source>
        <dbReference type="ARBA" id="ARBA00022692"/>
    </source>
</evidence>
<dbReference type="OrthoDB" id="673785at2"/>
<dbReference type="RefSeq" id="WP_091691440.1">
    <property type="nucleotide sequence ID" value="NZ_FPBF01000001.1"/>
</dbReference>
<dbReference type="AlphaFoldDB" id="A0A1I6Y6S1"/>
<evidence type="ECO:0000313" key="8">
    <source>
        <dbReference type="Proteomes" id="UP000199673"/>
    </source>
</evidence>
<feature type="domain" description="Methylamine utilisation protein MauE" evidence="6">
    <location>
        <begin position="4"/>
        <end position="129"/>
    </location>
</feature>
<evidence type="ECO:0000256" key="5">
    <source>
        <dbReference type="SAM" id="Phobius"/>
    </source>
</evidence>
<dbReference type="InterPro" id="IPR009908">
    <property type="entry name" value="Methylamine_util_MauE"/>
</dbReference>
<dbReference type="Pfam" id="PF07291">
    <property type="entry name" value="MauE"/>
    <property type="match status" value="1"/>
</dbReference>
<name>A0A1I6Y6S1_9BACT</name>
<feature type="transmembrane region" description="Helical" evidence="5">
    <location>
        <begin position="47"/>
        <end position="67"/>
    </location>
</feature>
<sequence>MKKPVIYAPRLVLIMIWTYTGLDKLLRWDASRKAFLNQTFPAELAEVLAYAVPIVELLIALLLLFSVTRWWGYLGSILLLTVFATYVGLIWVGAFPRVPCNCAGILENLGWAEHFVLNMICIGIAVVGLRLKDLKDLSAVAD</sequence>
<dbReference type="Proteomes" id="UP000199673">
    <property type="component" value="Unassembled WGS sequence"/>
</dbReference>
<protein>
    <submittedName>
        <fullName evidence="7">DoxX-like family protein</fullName>
    </submittedName>
</protein>
<dbReference type="STRING" id="305507.SAMN04489724_0852"/>
<organism evidence="7 8">
    <name type="scientific">Algoriphagus locisalis</name>
    <dbReference type="NCBI Taxonomy" id="305507"/>
    <lineage>
        <taxon>Bacteria</taxon>
        <taxon>Pseudomonadati</taxon>
        <taxon>Bacteroidota</taxon>
        <taxon>Cytophagia</taxon>
        <taxon>Cytophagales</taxon>
        <taxon>Cyclobacteriaceae</taxon>
        <taxon>Algoriphagus</taxon>
    </lineage>
</organism>
<feature type="transmembrane region" description="Helical" evidence="5">
    <location>
        <begin position="73"/>
        <end position="94"/>
    </location>
</feature>
<accession>A0A1I6Y6S1</accession>
<evidence type="ECO:0000256" key="1">
    <source>
        <dbReference type="ARBA" id="ARBA00004141"/>
    </source>
</evidence>
<keyword evidence="2 5" id="KW-0812">Transmembrane</keyword>
<dbReference type="GO" id="GO:0016020">
    <property type="term" value="C:membrane"/>
    <property type="evidence" value="ECO:0007669"/>
    <property type="project" value="UniProtKB-SubCell"/>
</dbReference>
<comment type="subcellular location">
    <subcellularLocation>
        <location evidence="1">Membrane</location>
        <topology evidence="1">Multi-pass membrane protein</topology>
    </subcellularLocation>
</comment>
<dbReference type="EMBL" id="FPBF01000001">
    <property type="protein sequence ID" value="SFT46188.1"/>
    <property type="molecule type" value="Genomic_DNA"/>
</dbReference>
<feature type="transmembrane region" description="Helical" evidence="5">
    <location>
        <begin position="6"/>
        <end position="26"/>
    </location>
</feature>
<keyword evidence="8" id="KW-1185">Reference proteome</keyword>